<proteinExistence type="predicted"/>
<keyword evidence="1" id="KW-0479">Metal-binding</keyword>
<keyword evidence="8" id="KW-1185">Reference proteome</keyword>
<dbReference type="PROSITE" id="PS50199">
    <property type="entry name" value="ZF_RANBP2_2"/>
    <property type="match status" value="1"/>
</dbReference>
<dbReference type="InterPro" id="IPR036443">
    <property type="entry name" value="Znf_RanBP2_sf"/>
</dbReference>
<protein>
    <recommendedName>
        <fullName evidence="6">RanBP2-type domain-containing protein</fullName>
    </recommendedName>
</protein>
<dbReference type="SUPFAM" id="SSF48464">
    <property type="entry name" value="ENTH/VHS domain"/>
    <property type="match status" value="1"/>
</dbReference>
<keyword evidence="3" id="KW-0862">Zinc</keyword>
<gene>
    <name evidence="7" type="ORF">ABL78_1154</name>
</gene>
<evidence type="ECO:0000256" key="2">
    <source>
        <dbReference type="ARBA" id="ARBA00022771"/>
    </source>
</evidence>
<accession>A0A0N1I2N8</accession>
<feature type="region of interest" description="Disordered" evidence="5">
    <location>
        <begin position="240"/>
        <end position="260"/>
    </location>
</feature>
<evidence type="ECO:0000256" key="5">
    <source>
        <dbReference type="SAM" id="MobiDB-lite"/>
    </source>
</evidence>
<keyword evidence="2 4" id="KW-0863">Zinc-finger</keyword>
<dbReference type="PROSITE" id="PS01358">
    <property type="entry name" value="ZF_RANBP2_1"/>
    <property type="match status" value="1"/>
</dbReference>
<dbReference type="SMART" id="SM00547">
    <property type="entry name" value="ZnF_RBZ"/>
    <property type="match status" value="1"/>
</dbReference>
<feature type="domain" description="RanBP2-type" evidence="6">
    <location>
        <begin position="203"/>
        <end position="232"/>
    </location>
</feature>
<dbReference type="VEuPathDB" id="TriTrypDB:Lsey_0017_0530"/>
<dbReference type="Gene3D" id="4.10.1060.10">
    <property type="entry name" value="Zinc finger, RanBP2-type"/>
    <property type="match status" value="1"/>
</dbReference>
<dbReference type="Pfam" id="PF00641">
    <property type="entry name" value="Zn_ribbon_RanBP"/>
    <property type="match status" value="1"/>
</dbReference>
<evidence type="ECO:0000259" key="6">
    <source>
        <dbReference type="PROSITE" id="PS50199"/>
    </source>
</evidence>
<comment type="caution">
    <text evidence="7">The sequence shown here is derived from an EMBL/GenBank/DDBJ whole genome shotgun (WGS) entry which is preliminary data.</text>
</comment>
<dbReference type="SUPFAM" id="SSF90209">
    <property type="entry name" value="Ran binding protein zinc finger-like"/>
    <property type="match status" value="1"/>
</dbReference>
<name>A0A0N1I2N8_LEPSE</name>
<feature type="compositionally biased region" description="Low complexity" evidence="5">
    <location>
        <begin position="247"/>
        <end position="260"/>
    </location>
</feature>
<dbReference type="OrthoDB" id="262731at2759"/>
<dbReference type="EMBL" id="LJSK01000017">
    <property type="protein sequence ID" value="KPI89774.1"/>
    <property type="molecule type" value="Genomic_DNA"/>
</dbReference>
<dbReference type="AlphaFoldDB" id="A0A0N1I2N8"/>
<feature type="region of interest" description="Disordered" evidence="5">
    <location>
        <begin position="322"/>
        <end position="362"/>
    </location>
</feature>
<evidence type="ECO:0000313" key="7">
    <source>
        <dbReference type="EMBL" id="KPI89774.1"/>
    </source>
</evidence>
<organism evidence="7 8">
    <name type="scientific">Leptomonas seymouri</name>
    <dbReference type="NCBI Taxonomy" id="5684"/>
    <lineage>
        <taxon>Eukaryota</taxon>
        <taxon>Discoba</taxon>
        <taxon>Euglenozoa</taxon>
        <taxon>Kinetoplastea</taxon>
        <taxon>Metakinetoplastina</taxon>
        <taxon>Trypanosomatida</taxon>
        <taxon>Trypanosomatidae</taxon>
        <taxon>Leishmaniinae</taxon>
        <taxon>Leptomonas</taxon>
    </lineage>
</organism>
<dbReference type="Proteomes" id="UP000038009">
    <property type="component" value="Unassembled WGS sequence"/>
</dbReference>
<dbReference type="InterPro" id="IPR008942">
    <property type="entry name" value="ENTH_VHS"/>
</dbReference>
<sequence length="392" mass="43178">MNYIKSVVSDVKLKYRAGRIVFNCVAKREQPGFSQHLVECVSMADQHPELVLTTLHQYISFRQPENAYGGLLLLEQLVSLCNYGFHLALARDYEIQDRIIQLAVKRGEGEERRKAQRLARLTLLEYSRVFVDDRELLRLSSLASSFEHRTGKSLLRCINMQNRRVLFRDVDKGDIIPISPKESLGSTSGGTSRALRPLRLSSAPEVWPCHVCTYLNAPSATRCAACETLRSTDSVAHRSTTQVTLKTTPDSAQQASAAPATLEIPSSAFPESGTEGHKMKETATERARPPIAGMFKDPMHTFKQEEKASHMKNFNQALEASVHSSHALDGGKGNHHKEVAHSASHGRRGQGEAEKRASSSTAACLAGANLKEVTETVPLEGAMGNLAQRPSH</sequence>
<dbReference type="InterPro" id="IPR001876">
    <property type="entry name" value="Znf_RanBP2"/>
</dbReference>
<evidence type="ECO:0000256" key="3">
    <source>
        <dbReference type="ARBA" id="ARBA00022833"/>
    </source>
</evidence>
<evidence type="ECO:0000256" key="1">
    <source>
        <dbReference type="ARBA" id="ARBA00022723"/>
    </source>
</evidence>
<evidence type="ECO:0000313" key="8">
    <source>
        <dbReference type="Proteomes" id="UP000038009"/>
    </source>
</evidence>
<dbReference type="GO" id="GO:0008270">
    <property type="term" value="F:zinc ion binding"/>
    <property type="evidence" value="ECO:0007669"/>
    <property type="project" value="UniProtKB-KW"/>
</dbReference>
<reference evidence="7 8" key="1">
    <citation type="journal article" date="2015" name="PLoS Pathog.">
        <title>Leptomonas seymouri: Adaptations to the Dixenous Life Cycle Analyzed by Genome Sequencing, Transcriptome Profiling and Co-infection with Leishmania donovani.</title>
        <authorList>
            <person name="Kraeva N."/>
            <person name="Butenko A."/>
            <person name="Hlavacova J."/>
            <person name="Kostygov A."/>
            <person name="Myskova J."/>
            <person name="Grybchuk D."/>
            <person name="Lestinova T."/>
            <person name="Votypka J."/>
            <person name="Volf P."/>
            <person name="Opperdoes F."/>
            <person name="Flegontov P."/>
            <person name="Lukes J."/>
            <person name="Yurchenko V."/>
        </authorList>
    </citation>
    <scope>NUCLEOTIDE SEQUENCE [LARGE SCALE GENOMIC DNA]</scope>
    <source>
        <strain evidence="7 8">ATCC 30220</strain>
    </source>
</reference>
<evidence type="ECO:0000256" key="4">
    <source>
        <dbReference type="PROSITE-ProRule" id="PRU00322"/>
    </source>
</evidence>